<gene>
    <name evidence="3" type="ORF">SAMN04489718_2000</name>
</gene>
<dbReference type="EMBL" id="FNKO01000002">
    <property type="protein sequence ID" value="SDQ73847.1"/>
    <property type="molecule type" value="Genomic_DNA"/>
</dbReference>
<evidence type="ECO:0000313" key="3">
    <source>
        <dbReference type="EMBL" id="SDQ73847.1"/>
    </source>
</evidence>
<feature type="transmembrane region" description="Helical" evidence="2">
    <location>
        <begin position="116"/>
        <end position="139"/>
    </location>
</feature>
<evidence type="ECO:0000313" key="4">
    <source>
        <dbReference type="Proteomes" id="UP000199301"/>
    </source>
</evidence>
<keyword evidence="2" id="KW-0812">Transmembrane</keyword>
<dbReference type="OrthoDB" id="5176879at2"/>
<feature type="region of interest" description="Disordered" evidence="1">
    <location>
        <begin position="202"/>
        <end position="227"/>
    </location>
</feature>
<protein>
    <submittedName>
        <fullName evidence="3">Uncharacterized protein</fullName>
    </submittedName>
</protein>
<reference evidence="4" key="1">
    <citation type="submission" date="2016-10" db="EMBL/GenBank/DDBJ databases">
        <authorList>
            <person name="Varghese N."/>
            <person name="Submissions S."/>
        </authorList>
    </citation>
    <scope>NUCLEOTIDE SEQUENCE [LARGE SCALE GENOMIC DNA]</scope>
    <source>
        <strain evidence="4">DSM 45459</strain>
    </source>
</reference>
<evidence type="ECO:0000256" key="1">
    <source>
        <dbReference type="SAM" id="MobiDB-lite"/>
    </source>
</evidence>
<feature type="transmembrane region" description="Helical" evidence="2">
    <location>
        <begin position="20"/>
        <end position="38"/>
    </location>
</feature>
<proteinExistence type="predicted"/>
<feature type="transmembrane region" description="Helical" evidence="2">
    <location>
        <begin position="75"/>
        <end position="95"/>
    </location>
</feature>
<organism evidence="3 4">
    <name type="scientific">Actinopolyspora saharensis</name>
    <dbReference type="NCBI Taxonomy" id="995062"/>
    <lineage>
        <taxon>Bacteria</taxon>
        <taxon>Bacillati</taxon>
        <taxon>Actinomycetota</taxon>
        <taxon>Actinomycetes</taxon>
        <taxon>Actinopolysporales</taxon>
        <taxon>Actinopolysporaceae</taxon>
        <taxon>Actinopolyspora</taxon>
    </lineage>
</organism>
<name>A0A1H1DBF5_9ACTN</name>
<keyword evidence="4" id="KW-1185">Reference proteome</keyword>
<evidence type="ECO:0000256" key="2">
    <source>
        <dbReference type="SAM" id="Phobius"/>
    </source>
</evidence>
<sequence length="227" mass="24809">MRGHWWEVLRLCRVAGRRPYWQHAAAFVVSVWTLWWIGGQFLVPETAPSALDIWTSLLERAGLPDVSWSDRIVRAWGQAGSALAVFGGLFWAATTERGQTPALIGWVAVMLASQHLGYQSAVVTALLTMVGFVLVLWAASLVNGRFVDKYPRLLPADVFRAGVTAATLSAVVPLYAPAIVVFRLFRPYFTRAPRVLSAVHGDGRRPAAGGWSRVAREPAEAGVDESA</sequence>
<keyword evidence="2" id="KW-0472">Membrane</keyword>
<feature type="transmembrane region" description="Helical" evidence="2">
    <location>
        <begin position="159"/>
        <end position="185"/>
    </location>
</feature>
<dbReference type="AlphaFoldDB" id="A0A1H1DBF5"/>
<dbReference type="Proteomes" id="UP000199301">
    <property type="component" value="Unassembled WGS sequence"/>
</dbReference>
<accession>A0A1H1DBF5</accession>
<keyword evidence="2" id="KW-1133">Transmembrane helix</keyword>